<organism evidence="2 3">
    <name type="scientific">Gossypium darwinii</name>
    <name type="common">Darwin's cotton</name>
    <name type="synonym">Gossypium barbadense var. darwinii</name>
    <dbReference type="NCBI Taxonomy" id="34276"/>
    <lineage>
        <taxon>Eukaryota</taxon>
        <taxon>Viridiplantae</taxon>
        <taxon>Streptophyta</taxon>
        <taxon>Embryophyta</taxon>
        <taxon>Tracheophyta</taxon>
        <taxon>Spermatophyta</taxon>
        <taxon>Magnoliopsida</taxon>
        <taxon>eudicotyledons</taxon>
        <taxon>Gunneridae</taxon>
        <taxon>Pentapetalae</taxon>
        <taxon>rosids</taxon>
        <taxon>malvids</taxon>
        <taxon>Malvales</taxon>
        <taxon>Malvaceae</taxon>
        <taxon>Malvoideae</taxon>
        <taxon>Gossypium</taxon>
    </lineage>
</organism>
<gene>
    <name evidence="2" type="ORF">ES288_D09G288000v1</name>
</gene>
<dbReference type="AlphaFoldDB" id="A0A5D2BF56"/>
<feature type="transmembrane region" description="Helical" evidence="1">
    <location>
        <begin position="113"/>
        <end position="133"/>
    </location>
</feature>
<dbReference type="Proteomes" id="UP000323506">
    <property type="component" value="Chromosome D09"/>
</dbReference>
<evidence type="ECO:0000256" key="1">
    <source>
        <dbReference type="SAM" id="Phobius"/>
    </source>
</evidence>
<dbReference type="EMBL" id="CM017709">
    <property type="protein sequence ID" value="TYG55609.1"/>
    <property type="molecule type" value="Genomic_DNA"/>
</dbReference>
<keyword evidence="1" id="KW-0812">Transmembrane</keyword>
<protein>
    <submittedName>
        <fullName evidence="2">Uncharacterized protein</fullName>
    </submittedName>
</protein>
<evidence type="ECO:0000313" key="2">
    <source>
        <dbReference type="EMBL" id="TYG55609.1"/>
    </source>
</evidence>
<name>A0A5D2BF56_GOSDA</name>
<feature type="transmembrane region" description="Helical" evidence="1">
    <location>
        <begin position="79"/>
        <end position="101"/>
    </location>
</feature>
<feature type="transmembrane region" description="Helical" evidence="1">
    <location>
        <begin position="53"/>
        <end position="72"/>
    </location>
</feature>
<keyword evidence="3" id="KW-1185">Reference proteome</keyword>
<keyword evidence="1" id="KW-0472">Membrane</keyword>
<proteinExistence type="predicted"/>
<keyword evidence="1" id="KW-1133">Transmembrane helix</keyword>
<accession>A0A5D2BF56</accession>
<sequence>MVHGVTSKTRTTKKMNQTKGKEVQRWSDVVSLIHFLCCPRFGDYSMDHQLTALPIYLFIIFFSFLLLPLDIIISGFQSFLLFIIFLRSFSNIISFNVSLTSSSTFLFFSSLPYFRFDFSFFAIQICTSVFVIAEMQIKEISFWGSVYNTYYAYGHLKKSKGKIIVIASTT</sequence>
<reference evidence="2 3" key="1">
    <citation type="submission" date="2019-06" db="EMBL/GenBank/DDBJ databases">
        <title>WGS assembly of Gossypium darwinii.</title>
        <authorList>
            <person name="Chen Z.J."/>
            <person name="Sreedasyam A."/>
            <person name="Ando A."/>
            <person name="Song Q."/>
            <person name="De L."/>
            <person name="Hulse-Kemp A."/>
            <person name="Ding M."/>
            <person name="Ye W."/>
            <person name="Kirkbride R."/>
            <person name="Jenkins J."/>
            <person name="Plott C."/>
            <person name="Lovell J."/>
            <person name="Lin Y.-M."/>
            <person name="Vaughn R."/>
            <person name="Liu B."/>
            <person name="Li W."/>
            <person name="Simpson S."/>
            <person name="Scheffler B."/>
            <person name="Saski C."/>
            <person name="Grover C."/>
            <person name="Hu G."/>
            <person name="Conover J."/>
            <person name="Carlson J."/>
            <person name="Shu S."/>
            <person name="Boston L."/>
            <person name="Williams M."/>
            <person name="Peterson D."/>
            <person name="Mcgee K."/>
            <person name="Jones D."/>
            <person name="Wendel J."/>
            <person name="Stelly D."/>
            <person name="Grimwood J."/>
            <person name="Schmutz J."/>
        </authorList>
    </citation>
    <scope>NUCLEOTIDE SEQUENCE [LARGE SCALE GENOMIC DNA]</scope>
    <source>
        <strain evidence="2">1808015.09</strain>
    </source>
</reference>
<evidence type="ECO:0000313" key="3">
    <source>
        <dbReference type="Proteomes" id="UP000323506"/>
    </source>
</evidence>